<evidence type="ECO:0000256" key="2">
    <source>
        <dbReference type="ARBA" id="ARBA00004117"/>
    </source>
</evidence>
<comment type="subcellular location">
    <subcellularLocation>
        <location evidence="2 6">Bacterial flagellum basal body</location>
    </subcellularLocation>
</comment>
<dbReference type="NCBIfam" id="NF003676">
    <property type="entry name" value="PRK05303.1"/>
    <property type="match status" value="1"/>
</dbReference>
<keyword evidence="7" id="KW-0966">Cell projection</keyword>
<gene>
    <name evidence="6" type="primary">flgI</name>
    <name evidence="7" type="ORF">GCM10023116_41840</name>
</gene>
<dbReference type="Proteomes" id="UP001500604">
    <property type="component" value="Unassembled WGS sequence"/>
</dbReference>
<dbReference type="InterPro" id="IPR001782">
    <property type="entry name" value="Flag_FlgI"/>
</dbReference>
<keyword evidence="4" id="KW-0732">Signal</keyword>
<evidence type="ECO:0000256" key="1">
    <source>
        <dbReference type="ARBA" id="ARBA00002591"/>
    </source>
</evidence>
<evidence type="ECO:0000313" key="8">
    <source>
        <dbReference type="Proteomes" id="UP001500604"/>
    </source>
</evidence>
<dbReference type="PANTHER" id="PTHR30381">
    <property type="entry name" value="FLAGELLAR P-RING PERIPLASMIC PROTEIN FLGI"/>
    <property type="match status" value="1"/>
</dbReference>
<sequence>MMKVAGSFAVMALWLISLTLRAMPLLDLVTPEGTRKNQLVGYGLVVGLQGSGDQTRQTQFTAQSVNNLLRQFGVQLPENAEPRLKNVAAVSVHTTLNTYVRPGQALDVVVSSIGDAKSLRGGSLLATPLKGLDGNVYAIAQGSLVVGGVTAEGASGSKATVNITTVGRIPGGAVVERSVIPLFDDYGHIMLNLNETGFRQARLIVNAIDREFGQGTAHAIDAARVAVSAPYDTDQRVAFMSRLESLTIPQLELPARVVINPRTGTVVIGQNVRIRPVAVSHGSLVVTVSEEPQVSQPGMFSRGQTTTVPRSEVQISEQKGTIYELPDSPRLSDVVSALNSVGATPSELMSILQAFRQAGALEAEIDVL</sequence>
<dbReference type="EMBL" id="BAABFL010000465">
    <property type="protein sequence ID" value="GAA4651900.1"/>
    <property type="molecule type" value="Genomic_DNA"/>
</dbReference>
<evidence type="ECO:0000256" key="4">
    <source>
        <dbReference type="ARBA" id="ARBA00022729"/>
    </source>
</evidence>
<evidence type="ECO:0000313" key="7">
    <source>
        <dbReference type="EMBL" id="GAA4651900.1"/>
    </source>
</evidence>
<keyword evidence="7" id="KW-0969">Cilium</keyword>
<evidence type="ECO:0000256" key="3">
    <source>
        <dbReference type="ARBA" id="ARBA00008994"/>
    </source>
</evidence>
<evidence type="ECO:0000256" key="6">
    <source>
        <dbReference type="HAMAP-Rule" id="MF_00416"/>
    </source>
</evidence>
<comment type="caution">
    <text evidence="7">The sequence shown here is derived from an EMBL/GenBank/DDBJ whole genome shotgun (WGS) entry which is preliminary data.</text>
</comment>
<protein>
    <recommendedName>
        <fullName evidence="6">Flagellar P-ring protein</fullName>
    </recommendedName>
    <alternativeName>
        <fullName evidence="6">Basal body P-ring protein</fullName>
    </alternativeName>
</protein>
<evidence type="ECO:0000256" key="5">
    <source>
        <dbReference type="ARBA" id="ARBA00023143"/>
    </source>
</evidence>
<dbReference type="PRINTS" id="PR01010">
    <property type="entry name" value="FLGPRINGFLGI"/>
</dbReference>
<dbReference type="PANTHER" id="PTHR30381:SF0">
    <property type="entry name" value="FLAGELLAR P-RING PROTEIN"/>
    <property type="match status" value="1"/>
</dbReference>
<accession>A0ABP8V7A9</accession>
<proteinExistence type="inferred from homology"/>
<keyword evidence="8" id="KW-1185">Reference proteome</keyword>
<organism evidence="7 8">
    <name type="scientific">Kistimonas scapharcae</name>
    <dbReference type="NCBI Taxonomy" id="1036133"/>
    <lineage>
        <taxon>Bacteria</taxon>
        <taxon>Pseudomonadati</taxon>
        <taxon>Pseudomonadota</taxon>
        <taxon>Gammaproteobacteria</taxon>
        <taxon>Oceanospirillales</taxon>
        <taxon>Endozoicomonadaceae</taxon>
        <taxon>Kistimonas</taxon>
    </lineage>
</organism>
<name>A0ABP8V7A9_9GAMM</name>
<dbReference type="Pfam" id="PF02119">
    <property type="entry name" value="FlgI"/>
    <property type="match status" value="1"/>
</dbReference>
<comment type="subunit">
    <text evidence="6">The basal body constitutes a major portion of the flagellar organelle and consists of four rings (L,P,S, and M) mounted on a central rod.</text>
</comment>
<comment type="similarity">
    <text evidence="3 6">Belongs to the FlgI family.</text>
</comment>
<reference evidence="8" key="1">
    <citation type="journal article" date="2019" name="Int. J. Syst. Evol. Microbiol.">
        <title>The Global Catalogue of Microorganisms (GCM) 10K type strain sequencing project: providing services to taxonomists for standard genome sequencing and annotation.</title>
        <authorList>
            <consortium name="The Broad Institute Genomics Platform"/>
            <consortium name="The Broad Institute Genome Sequencing Center for Infectious Disease"/>
            <person name="Wu L."/>
            <person name="Ma J."/>
        </authorList>
    </citation>
    <scope>NUCLEOTIDE SEQUENCE [LARGE SCALE GENOMIC DNA]</scope>
    <source>
        <strain evidence="8">JCM 17805</strain>
    </source>
</reference>
<keyword evidence="5 6" id="KW-0975">Bacterial flagellum</keyword>
<keyword evidence="7" id="KW-0282">Flagellum</keyword>
<comment type="function">
    <text evidence="1 6">Assembles around the rod to form the L-ring and probably protects the motor/basal body from shearing forces during rotation.</text>
</comment>
<dbReference type="HAMAP" id="MF_00416">
    <property type="entry name" value="FlgI"/>
    <property type="match status" value="1"/>
</dbReference>